<protein>
    <submittedName>
        <fullName evidence="9">Putative ABC transporter</fullName>
    </submittedName>
</protein>
<evidence type="ECO:0000256" key="6">
    <source>
        <dbReference type="ARBA" id="ARBA00023136"/>
    </source>
</evidence>
<dbReference type="GO" id="GO:0005886">
    <property type="term" value="C:plasma membrane"/>
    <property type="evidence" value="ECO:0007669"/>
    <property type="project" value="UniProtKB-SubCell"/>
</dbReference>
<keyword evidence="4 7" id="KW-0812">Transmembrane</keyword>
<dbReference type="PANTHER" id="PTHR30151">
    <property type="entry name" value="ALKANE SULFONATE ABC TRANSPORTER-RELATED, MEMBRANE SUBUNIT"/>
    <property type="match status" value="1"/>
</dbReference>
<feature type="transmembrane region" description="Helical" evidence="7">
    <location>
        <begin position="164"/>
        <end position="194"/>
    </location>
</feature>
<feature type="transmembrane region" description="Helical" evidence="7">
    <location>
        <begin position="214"/>
        <end position="238"/>
    </location>
</feature>
<reference evidence="9 10" key="1">
    <citation type="journal article" date="2015" name="Genome Announc.">
        <title>Complete Genome Sequence of Steroid-Transforming Nocardioides simplex VKM Ac-2033D.</title>
        <authorList>
            <person name="Shtratnikova V.Y."/>
            <person name="Schelkunov M.I."/>
            <person name="Pekov Y.A."/>
            <person name="Fokina V.V."/>
            <person name="Logacheva M.D."/>
            <person name="Sokolov S.L."/>
            <person name="Bragin E.Y."/>
            <person name="Ashapkin V.V."/>
            <person name="Donova M.V."/>
        </authorList>
    </citation>
    <scope>NUCLEOTIDE SEQUENCE [LARGE SCALE GENOMIC DNA]</scope>
    <source>
        <strain evidence="9 10">VKM Ac-2033D</strain>
    </source>
</reference>
<feature type="transmembrane region" description="Helical" evidence="7">
    <location>
        <begin position="124"/>
        <end position="143"/>
    </location>
</feature>
<dbReference type="InterPro" id="IPR000515">
    <property type="entry name" value="MetI-like"/>
</dbReference>
<keyword evidence="6 7" id="KW-0472">Membrane</keyword>
<evidence type="ECO:0000256" key="1">
    <source>
        <dbReference type="ARBA" id="ARBA00004651"/>
    </source>
</evidence>
<keyword evidence="2 7" id="KW-0813">Transport</keyword>
<dbReference type="GO" id="GO:0055085">
    <property type="term" value="P:transmembrane transport"/>
    <property type="evidence" value="ECO:0007669"/>
    <property type="project" value="InterPro"/>
</dbReference>
<dbReference type="Gene3D" id="1.10.3720.10">
    <property type="entry name" value="MetI-like"/>
    <property type="match status" value="1"/>
</dbReference>
<feature type="transmembrane region" description="Helical" evidence="7">
    <location>
        <begin position="66"/>
        <end position="87"/>
    </location>
</feature>
<dbReference type="Pfam" id="PF00528">
    <property type="entry name" value="BPD_transp_1"/>
    <property type="match status" value="1"/>
</dbReference>
<dbReference type="eggNOG" id="COG0600">
    <property type="taxonomic scope" value="Bacteria"/>
</dbReference>
<evidence type="ECO:0000256" key="3">
    <source>
        <dbReference type="ARBA" id="ARBA00022475"/>
    </source>
</evidence>
<feature type="transmembrane region" description="Helical" evidence="7">
    <location>
        <begin position="99"/>
        <end position="118"/>
    </location>
</feature>
<feature type="domain" description="ABC transmembrane type-1" evidence="8">
    <location>
        <begin position="58"/>
        <end position="238"/>
    </location>
</feature>
<dbReference type="AlphaFoldDB" id="A0A0A1DF88"/>
<proteinExistence type="inferred from homology"/>
<dbReference type="EMBL" id="CP009896">
    <property type="protein sequence ID" value="AIY15884.2"/>
    <property type="molecule type" value="Genomic_DNA"/>
</dbReference>
<dbReference type="InterPro" id="IPR035906">
    <property type="entry name" value="MetI-like_sf"/>
</dbReference>
<evidence type="ECO:0000259" key="8">
    <source>
        <dbReference type="PROSITE" id="PS50928"/>
    </source>
</evidence>
<dbReference type="PROSITE" id="PS50928">
    <property type="entry name" value="ABC_TM1"/>
    <property type="match status" value="1"/>
</dbReference>
<dbReference type="CDD" id="cd06261">
    <property type="entry name" value="TM_PBP2"/>
    <property type="match status" value="1"/>
</dbReference>
<accession>A0A0A1DF88</accession>
<dbReference type="HOGENOM" id="CLU_046113_1_3_11"/>
<comment type="subcellular location">
    <subcellularLocation>
        <location evidence="1 7">Cell membrane</location>
        <topology evidence="1 7">Multi-pass membrane protein</topology>
    </subcellularLocation>
</comment>
<evidence type="ECO:0000313" key="10">
    <source>
        <dbReference type="Proteomes" id="UP000030300"/>
    </source>
</evidence>
<dbReference type="Proteomes" id="UP000030300">
    <property type="component" value="Chromosome"/>
</dbReference>
<name>A0A0A1DF88_NOCSI</name>
<evidence type="ECO:0000256" key="5">
    <source>
        <dbReference type="ARBA" id="ARBA00022989"/>
    </source>
</evidence>
<dbReference type="SUPFAM" id="SSF161098">
    <property type="entry name" value="MetI-like"/>
    <property type="match status" value="1"/>
</dbReference>
<keyword evidence="5 7" id="KW-1133">Transmembrane helix</keyword>
<dbReference type="STRING" id="2045.KR76_02250"/>
<dbReference type="PANTHER" id="PTHR30151:SF0">
    <property type="entry name" value="ABC TRANSPORTER PERMEASE PROTEIN MJ0413-RELATED"/>
    <property type="match status" value="1"/>
</dbReference>
<organism evidence="9 10">
    <name type="scientific">Nocardioides simplex</name>
    <name type="common">Arthrobacter simplex</name>
    <dbReference type="NCBI Taxonomy" id="2045"/>
    <lineage>
        <taxon>Bacteria</taxon>
        <taxon>Bacillati</taxon>
        <taxon>Actinomycetota</taxon>
        <taxon>Actinomycetes</taxon>
        <taxon>Propionibacteriales</taxon>
        <taxon>Nocardioidaceae</taxon>
        <taxon>Pimelobacter</taxon>
    </lineage>
</organism>
<evidence type="ECO:0000313" key="9">
    <source>
        <dbReference type="EMBL" id="AIY15884.2"/>
    </source>
</evidence>
<evidence type="ECO:0000256" key="7">
    <source>
        <dbReference type="RuleBase" id="RU363032"/>
    </source>
</evidence>
<evidence type="ECO:0000256" key="2">
    <source>
        <dbReference type="ARBA" id="ARBA00022448"/>
    </source>
</evidence>
<evidence type="ECO:0000256" key="4">
    <source>
        <dbReference type="ARBA" id="ARBA00022692"/>
    </source>
</evidence>
<dbReference type="KEGG" id="psim:KR76_02250"/>
<comment type="similarity">
    <text evidence="7">Belongs to the binding-protein-dependent transport system permease family.</text>
</comment>
<keyword evidence="10" id="KW-1185">Reference proteome</keyword>
<sequence>MMRSVLTTRLLPWVAPLLVLAVWEYAGRHTTSIYLPPASEVAKALREDWMWEHTTQDLLPSLKRFAIGYLVGSGLGIAVGLAIGSSRRVAQYTGPTLEFLRALPAVAVMPVAILLFGLGDGMRISIIAFGVLFPVLVNTATGARSCRQERIDVAEMFGLSRLQVIRRVILPSAVPMISAGLRVGLPIALIMMVVSELVGGKNGIGFYLTQAQSLFDIAGMFSALVILGVLGNLINWLYVRVETKQLHWGAHL</sequence>
<gene>
    <name evidence="9" type="ORF">KR76_02250</name>
</gene>
<keyword evidence="3" id="KW-1003">Cell membrane</keyword>